<evidence type="ECO:0000256" key="1">
    <source>
        <dbReference type="SAM" id="MobiDB-lite"/>
    </source>
</evidence>
<accession>A0AAV9CSP2</accession>
<dbReference type="EMBL" id="JAUJYO010000017">
    <property type="protein sequence ID" value="KAK1291172.1"/>
    <property type="molecule type" value="Genomic_DNA"/>
</dbReference>
<dbReference type="InterPro" id="IPR053198">
    <property type="entry name" value="Gynoecium_Dev_Regulator"/>
</dbReference>
<dbReference type="Gene3D" id="3.10.20.90">
    <property type="entry name" value="Phosphatidylinositol 3-kinase Catalytic Subunit, Chain A, domain 1"/>
    <property type="match status" value="1"/>
</dbReference>
<dbReference type="CDD" id="cd06410">
    <property type="entry name" value="PB1_UP2"/>
    <property type="match status" value="1"/>
</dbReference>
<evidence type="ECO:0000313" key="3">
    <source>
        <dbReference type="EMBL" id="KAK1291172.1"/>
    </source>
</evidence>
<evidence type="ECO:0000259" key="2">
    <source>
        <dbReference type="SMART" id="SM00666"/>
    </source>
</evidence>
<dbReference type="AlphaFoldDB" id="A0AAV9CSP2"/>
<organism evidence="3 4">
    <name type="scientific">Acorus calamus</name>
    <name type="common">Sweet flag</name>
    <dbReference type="NCBI Taxonomy" id="4465"/>
    <lineage>
        <taxon>Eukaryota</taxon>
        <taxon>Viridiplantae</taxon>
        <taxon>Streptophyta</taxon>
        <taxon>Embryophyta</taxon>
        <taxon>Tracheophyta</taxon>
        <taxon>Spermatophyta</taxon>
        <taxon>Magnoliopsida</taxon>
        <taxon>Liliopsida</taxon>
        <taxon>Acoraceae</taxon>
        <taxon>Acorus</taxon>
    </lineage>
</organism>
<feature type="compositionally biased region" description="Low complexity" evidence="1">
    <location>
        <begin position="1"/>
        <end position="19"/>
    </location>
</feature>
<dbReference type="SUPFAM" id="SSF54277">
    <property type="entry name" value="CAD &amp; PB1 domains"/>
    <property type="match status" value="1"/>
</dbReference>
<gene>
    <name evidence="3" type="ORF">QJS10_CPB17g02442</name>
</gene>
<dbReference type="PANTHER" id="PTHR31066:SF85">
    <property type="entry name" value="OS02G0809100 PROTEIN"/>
    <property type="match status" value="1"/>
</dbReference>
<dbReference type="SMART" id="SM00666">
    <property type="entry name" value="PB1"/>
    <property type="match status" value="1"/>
</dbReference>
<sequence length="444" mass="46796">MENNSSSSHPDSHESSPPSREGDCENGSAASWDDQSAPPAGGVGSGGGGGSFRVKFMCSYGGKIEPRPHDNQLSYFGGETKILAVDRSARFSVVLSKLSSLCGNGHLTFFKYQLPGEDLDALISVTNDEDLEHMMMEYDRVHRSSPKPARLRLFLFLPSSPAAAGGGPALPPKPDREWFIDALNSVPPLPPAAASPAAEVTPNPDFLFGFDKAEAKEPVVAEVARPEISVPDQAKDDRTVLAGGGGGGRGEGVAVSSAEIQRQIQELQRLQILGNQEQAAFLQGKTDEAADHYLPPKIPENPSPLPPAAVTQVPATYWQDRFPVITGGGYASMAGTDQPMLLIPVPAARPINGGPGQGYYVYREQQPQMYGTAAPKLSPQCTGTTDINGGRKAAAAVTDNGGGFAHVAYHGAGRPVYYMAAPVVSTYQTVVTATPEGKKTPQAS</sequence>
<dbReference type="Proteomes" id="UP001180020">
    <property type="component" value="Unassembled WGS sequence"/>
</dbReference>
<dbReference type="PANTHER" id="PTHR31066">
    <property type="entry name" value="OS05G0427100 PROTEIN-RELATED"/>
    <property type="match status" value="1"/>
</dbReference>
<protein>
    <recommendedName>
        <fullName evidence="2">PB1 domain-containing protein</fullName>
    </recommendedName>
</protein>
<reference evidence="3" key="2">
    <citation type="submission" date="2023-06" db="EMBL/GenBank/DDBJ databases">
        <authorList>
            <person name="Ma L."/>
            <person name="Liu K.-W."/>
            <person name="Li Z."/>
            <person name="Hsiao Y.-Y."/>
            <person name="Qi Y."/>
            <person name="Fu T."/>
            <person name="Tang G."/>
            <person name="Zhang D."/>
            <person name="Sun W.-H."/>
            <person name="Liu D.-K."/>
            <person name="Li Y."/>
            <person name="Chen G.-Z."/>
            <person name="Liu X.-D."/>
            <person name="Liao X.-Y."/>
            <person name="Jiang Y.-T."/>
            <person name="Yu X."/>
            <person name="Hao Y."/>
            <person name="Huang J."/>
            <person name="Zhao X.-W."/>
            <person name="Ke S."/>
            <person name="Chen Y.-Y."/>
            <person name="Wu W.-L."/>
            <person name="Hsu J.-L."/>
            <person name="Lin Y.-F."/>
            <person name="Huang M.-D."/>
            <person name="Li C.-Y."/>
            <person name="Huang L."/>
            <person name="Wang Z.-W."/>
            <person name="Zhao X."/>
            <person name="Zhong W.-Y."/>
            <person name="Peng D.-H."/>
            <person name="Ahmad S."/>
            <person name="Lan S."/>
            <person name="Zhang J.-S."/>
            <person name="Tsai W.-C."/>
            <person name="Van De Peer Y."/>
            <person name="Liu Z.-J."/>
        </authorList>
    </citation>
    <scope>NUCLEOTIDE SEQUENCE</scope>
    <source>
        <strain evidence="3">CP</strain>
        <tissue evidence="3">Leaves</tissue>
    </source>
</reference>
<proteinExistence type="predicted"/>
<comment type="caution">
    <text evidence="3">The sequence shown here is derived from an EMBL/GenBank/DDBJ whole genome shotgun (WGS) entry which is preliminary data.</text>
</comment>
<feature type="domain" description="PB1" evidence="2">
    <location>
        <begin position="68"/>
        <end position="158"/>
    </location>
</feature>
<dbReference type="Pfam" id="PF00564">
    <property type="entry name" value="PB1"/>
    <property type="match status" value="1"/>
</dbReference>
<evidence type="ECO:0000313" key="4">
    <source>
        <dbReference type="Proteomes" id="UP001180020"/>
    </source>
</evidence>
<dbReference type="InterPro" id="IPR000270">
    <property type="entry name" value="PB1_dom"/>
</dbReference>
<name>A0AAV9CSP2_ACOCL</name>
<reference evidence="3" key="1">
    <citation type="journal article" date="2023" name="Nat. Commun.">
        <title>Diploid and tetraploid genomes of Acorus and the evolution of monocots.</title>
        <authorList>
            <person name="Ma L."/>
            <person name="Liu K.W."/>
            <person name="Li Z."/>
            <person name="Hsiao Y.Y."/>
            <person name="Qi Y."/>
            <person name="Fu T."/>
            <person name="Tang G.D."/>
            <person name="Zhang D."/>
            <person name="Sun W.H."/>
            <person name="Liu D.K."/>
            <person name="Li Y."/>
            <person name="Chen G.Z."/>
            <person name="Liu X.D."/>
            <person name="Liao X.Y."/>
            <person name="Jiang Y.T."/>
            <person name="Yu X."/>
            <person name="Hao Y."/>
            <person name="Huang J."/>
            <person name="Zhao X.W."/>
            <person name="Ke S."/>
            <person name="Chen Y.Y."/>
            <person name="Wu W.L."/>
            <person name="Hsu J.L."/>
            <person name="Lin Y.F."/>
            <person name="Huang M.D."/>
            <person name="Li C.Y."/>
            <person name="Huang L."/>
            <person name="Wang Z.W."/>
            <person name="Zhao X."/>
            <person name="Zhong W.Y."/>
            <person name="Peng D.H."/>
            <person name="Ahmad S."/>
            <person name="Lan S."/>
            <person name="Zhang J.S."/>
            <person name="Tsai W.C."/>
            <person name="Van de Peer Y."/>
            <person name="Liu Z.J."/>
        </authorList>
    </citation>
    <scope>NUCLEOTIDE SEQUENCE</scope>
    <source>
        <strain evidence="3">CP</strain>
    </source>
</reference>
<feature type="region of interest" description="Disordered" evidence="1">
    <location>
        <begin position="1"/>
        <end position="46"/>
    </location>
</feature>
<keyword evidence="4" id="KW-1185">Reference proteome</keyword>